<proteinExistence type="predicted"/>
<evidence type="ECO:0000313" key="2">
    <source>
        <dbReference type="Proteomes" id="UP000178117"/>
    </source>
</evidence>
<gene>
    <name evidence="1" type="ORF">A3C88_00380</name>
</gene>
<name>A0A1F8FUP9_9BACT</name>
<dbReference type="EMBL" id="MGJZ01000022">
    <property type="protein sequence ID" value="OGN16894.1"/>
    <property type="molecule type" value="Genomic_DNA"/>
</dbReference>
<sequence length="98" mass="11024">MGGIMHDILVGIGPRLRWTAKVRVAPKDGAELNAHGIALADGLYKLRKQGWKSLLGPIPRRFYTVERVGNRKPGVRTLNLHILEDAYTYERDVNYGPD</sequence>
<dbReference type="Proteomes" id="UP000178117">
    <property type="component" value="Unassembled WGS sequence"/>
</dbReference>
<dbReference type="AlphaFoldDB" id="A0A1F8FUP9"/>
<evidence type="ECO:0000313" key="1">
    <source>
        <dbReference type="EMBL" id="OGN16894.1"/>
    </source>
</evidence>
<reference evidence="1 2" key="1">
    <citation type="journal article" date="2016" name="Nat. Commun.">
        <title>Thousands of microbial genomes shed light on interconnected biogeochemical processes in an aquifer system.</title>
        <authorList>
            <person name="Anantharaman K."/>
            <person name="Brown C.T."/>
            <person name="Hug L.A."/>
            <person name="Sharon I."/>
            <person name="Castelle C.J."/>
            <person name="Probst A.J."/>
            <person name="Thomas B.C."/>
            <person name="Singh A."/>
            <person name="Wilkins M.J."/>
            <person name="Karaoz U."/>
            <person name="Brodie E.L."/>
            <person name="Williams K.H."/>
            <person name="Hubbard S.S."/>
            <person name="Banfield J.F."/>
        </authorList>
    </citation>
    <scope>NUCLEOTIDE SEQUENCE [LARGE SCALE GENOMIC DNA]</scope>
</reference>
<dbReference type="STRING" id="1802685.A3C88_00380"/>
<comment type="caution">
    <text evidence="1">The sequence shown here is derived from an EMBL/GenBank/DDBJ whole genome shotgun (WGS) entry which is preliminary data.</text>
</comment>
<protein>
    <submittedName>
        <fullName evidence="1">Uncharacterized protein</fullName>
    </submittedName>
</protein>
<organism evidence="1 2">
    <name type="scientific">Candidatus Yanofskybacteria bacterium RIFCSPHIGHO2_02_FULL_50_12</name>
    <dbReference type="NCBI Taxonomy" id="1802685"/>
    <lineage>
        <taxon>Bacteria</taxon>
        <taxon>Candidatus Yanofskyibacteriota</taxon>
    </lineage>
</organism>
<accession>A0A1F8FUP9</accession>